<dbReference type="EMBL" id="JBHUEN010000026">
    <property type="protein sequence ID" value="MFD1882071.1"/>
    <property type="molecule type" value="Genomic_DNA"/>
</dbReference>
<protein>
    <recommendedName>
        <fullName evidence="3">GNAT family N-acetyltransferase</fullName>
    </recommendedName>
</protein>
<evidence type="ECO:0008006" key="3">
    <source>
        <dbReference type="Google" id="ProtNLM"/>
    </source>
</evidence>
<sequence length="42" mass="4638">MSDAGPQLDHPRLEDAAAIAAALSDWETTKWLARVPFPYGRL</sequence>
<dbReference type="Proteomes" id="UP001597213">
    <property type="component" value="Unassembled WGS sequence"/>
</dbReference>
<dbReference type="RefSeq" id="WP_379142418.1">
    <property type="nucleotide sequence ID" value="NZ_JBHUEN010000026.1"/>
</dbReference>
<evidence type="ECO:0000313" key="2">
    <source>
        <dbReference type="Proteomes" id="UP001597213"/>
    </source>
</evidence>
<accession>A0ABW4R6Z8</accession>
<evidence type="ECO:0000313" key="1">
    <source>
        <dbReference type="EMBL" id="MFD1882071.1"/>
    </source>
</evidence>
<gene>
    <name evidence="1" type="ORF">ACFSCT_10125</name>
</gene>
<reference evidence="2" key="1">
    <citation type="journal article" date="2019" name="Int. J. Syst. Evol. Microbiol.">
        <title>The Global Catalogue of Microorganisms (GCM) 10K type strain sequencing project: providing services to taxonomists for standard genome sequencing and annotation.</title>
        <authorList>
            <consortium name="The Broad Institute Genomics Platform"/>
            <consortium name="The Broad Institute Genome Sequencing Center for Infectious Disease"/>
            <person name="Wu L."/>
            <person name="Ma J."/>
        </authorList>
    </citation>
    <scope>NUCLEOTIDE SEQUENCE [LARGE SCALE GENOMIC DNA]</scope>
    <source>
        <strain evidence="2">CCUG 56029</strain>
    </source>
</reference>
<proteinExistence type="predicted"/>
<keyword evidence="2" id="KW-1185">Reference proteome</keyword>
<organism evidence="1 2">
    <name type="scientific">Paracoccus pacificus</name>
    <dbReference type="NCBI Taxonomy" id="1463598"/>
    <lineage>
        <taxon>Bacteria</taxon>
        <taxon>Pseudomonadati</taxon>
        <taxon>Pseudomonadota</taxon>
        <taxon>Alphaproteobacteria</taxon>
        <taxon>Rhodobacterales</taxon>
        <taxon>Paracoccaceae</taxon>
        <taxon>Paracoccus</taxon>
    </lineage>
</organism>
<comment type="caution">
    <text evidence="1">The sequence shown here is derived from an EMBL/GenBank/DDBJ whole genome shotgun (WGS) entry which is preliminary data.</text>
</comment>
<name>A0ABW4R6Z8_9RHOB</name>